<feature type="chain" id="PRO_5001579995" description="Superoxide dismutase [Cu-Zn]" evidence="4">
    <location>
        <begin position="24"/>
        <end position="192"/>
    </location>
</feature>
<dbReference type="Pfam" id="PF00080">
    <property type="entry name" value="Sod_Cu"/>
    <property type="match status" value="1"/>
</dbReference>
<feature type="domain" description="Superoxide dismutase copper/zinc binding" evidence="5">
    <location>
        <begin position="58"/>
        <end position="187"/>
    </location>
</feature>
<reference evidence="6 7" key="1">
    <citation type="journal article" date="2014" name="FEMS Microbiol. Ecol.">
        <title>Sphaerotilus natans encrusted with nanoball-shaped Fe(III) oxide minerals formed by nitrate-reducing mixotrophic Fe(II) oxidation.</title>
        <authorList>
            <person name="Park S."/>
            <person name="Kim D.H."/>
            <person name="Lee J.H."/>
            <person name="Hur H.G."/>
        </authorList>
    </citation>
    <scope>NUCLEOTIDE SEQUENCE [LARGE SCALE GENOMIC DNA]</scope>
    <source>
        <strain evidence="6 7">DSM 6575</strain>
    </source>
</reference>
<dbReference type="AlphaFoldDB" id="A0A059KHI2"/>
<dbReference type="STRING" id="34103.SAMN05421778_12544"/>
<comment type="cofactor">
    <cofactor evidence="2">
        <name>Zn(2+)</name>
        <dbReference type="ChEBI" id="CHEBI:29105"/>
    </cofactor>
    <text evidence="2">Binds 1 zinc ion per subunit.</text>
</comment>
<comment type="caution">
    <text evidence="6">The sequence shown here is derived from an EMBL/GenBank/DDBJ whole genome shotgun (WGS) entry which is preliminary data.</text>
</comment>
<evidence type="ECO:0000256" key="3">
    <source>
        <dbReference type="SAM" id="MobiDB-lite"/>
    </source>
</evidence>
<evidence type="ECO:0000313" key="6">
    <source>
        <dbReference type="EMBL" id="KDB50840.1"/>
    </source>
</evidence>
<keyword evidence="4" id="KW-0732">Signal</keyword>
<protein>
    <recommendedName>
        <fullName evidence="2">Superoxide dismutase [Cu-Zn]</fullName>
        <ecNumber evidence="2">1.15.1.1</ecNumber>
    </recommendedName>
</protein>
<keyword evidence="2" id="KW-0560">Oxidoreductase</keyword>
<gene>
    <name evidence="6" type="ORF">X805_35840</name>
</gene>
<dbReference type="PRINTS" id="PR00068">
    <property type="entry name" value="CUZNDISMTASE"/>
</dbReference>
<dbReference type="InterPro" id="IPR036423">
    <property type="entry name" value="SOD-like_Cu/Zn_dom_sf"/>
</dbReference>
<dbReference type="InterPro" id="IPR018152">
    <property type="entry name" value="SOD_Cu/Zn_BS"/>
</dbReference>
<evidence type="ECO:0000256" key="4">
    <source>
        <dbReference type="SAM" id="SignalP"/>
    </source>
</evidence>
<dbReference type="eggNOG" id="COG2032">
    <property type="taxonomic scope" value="Bacteria"/>
</dbReference>
<dbReference type="Proteomes" id="UP000026714">
    <property type="component" value="Unassembled WGS sequence"/>
</dbReference>
<dbReference type="EMBL" id="AZRA01000109">
    <property type="protein sequence ID" value="KDB50840.1"/>
    <property type="molecule type" value="Genomic_DNA"/>
</dbReference>
<comment type="catalytic activity">
    <reaction evidence="2">
        <text>2 superoxide + 2 H(+) = H2O2 + O2</text>
        <dbReference type="Rhea" id="RHEA:20696"/>
        <dbReference type="ChEBI" id="CHEBI:15378"/>
        <dbReference type="ChEBI" id="CHEBI:15379"/>
        <dbReference type="ChEBI" id="CHEBI:16240"/>
        <dbReference type="ChEBI" id="CHEBI:18421"/>
        <dbReference type="EC" id="1.15.1.1"/>
    </reaction>
</comment>
<dbReference type="SUPFAM" id="SSF49329">
    <property type="entry name" value="Cu,Zn superoxide dismutase-like"/>
    <property type="match status" value="1"/>
</dbReference>
<comment type="function">
    <text evidence="2">Destroys radicals which are normally produced within the cells and which are toxic to biological systems.</text>
</comment>
<keyword evidence="2" id="KW-0862">Zinc</keyword>
<feature type="signal peptide" evidence="4">
    <location>
        <begin position="1"/>
        <end position="23"/>
    </location>
</feature>
<name>A0A059KHI2_9BURK</name>
<dbReference type="Gene3D" id="2.60.40.200">
    <property type="entry name" value="Superoxide dismutase, copper/zinc binding domain"/>
    <property type="match status" value="1"/>
</dbReference>
<feature type="compositionally biased region" description="Basic and acidic residues" evidence="3">
    <location>
        <begin position="116"/>
        <end position="125"/>
    </location>
</feature>
<dbReference type="InterPro" id="IPR024134">
    <property type="entry name" value="SOD_Cu/Zn_/chaperone"/>
</dbReference>
<comment type="cofactor">
    <cofactor evidence="2">
        <name>Cu cation</name>
        <dbReference type="ChEBI" id="CHEBI:23378"/>
    </cofactor>
    <text evidence="2">Binds 1 copper ion per subunit.</text>
</comment>
<dbReference type="CDD" id="cd00305">
    <property type="entry name" value="Cu-Zn_Superoxide_Dismutase"/>
    <property type="match status" value="1"/>
</dbReference>
<dbReference type="PROSITE" id="PS00332">
    <property type="entry name" value="SOD_CU_ZN_2"/>
    <property type="match status" value="1"/>
</dbReference>
<dbReference type="GO" id="GO:0004784">
    <property type="term" value="F:superoxide dismutase activity"/>
    <property type="evidence" value="ECO:0007669"/>
    <property type="project" value="UniProtKB-EC"/>
</dbReference>
<dbReference type="GO" id="GO:0005507">
    <property type="term" value="F:copper ion binding"/>
    <property type="evidence" value="ECO:0007669"/>
    <property type="project" value="InterPro"/>
</dbReference>
<comment type="similarity">
    <text evidence="1 2">Belongs to the Cu-Zn superoxide dismutase family.</text>
</comment>
<dbReference type="InterPro" id="IPR001424">
    <property type="entry name" value="SOD_Cu_Zn_dom"/>
</dbReference>
<keyword evidence="2" id="KW-0186">Copper</keyword>
<organism evidence="6 7">
    <name type="scientific">Sphaerotilus natans subsp. natans DSM 6575</name>
    <dbReference type="NCBI Taxonomy" id="1286631"/>
    <lineage>
        <taxon>Bacteria</taxon>
        <taxon>Pseudomonadati</taxon>
        <taxon>Pseudomonadota</taxon>
        <taxon>Betaproteobacteria</taxon>
        <taxon>Burkholderiales</taxon>
        <taxon>Sphaerotilaceae</taxon>
        <taxon>Sphaerotilus</taxon>
    </lineage>
</organism>
<keyword evidence="2" id="KW-0479">Metal-binding</keyword>
<evidence type="ECO:0000256" key="1">
    <source>
        <dbReference type="ARBA" id="ARBA00010457"/>
    </source>
</evidence>
<proteinExistence type="inferred from homology"/>
<evidence type="ECO:0000256" key="2">
    <source>
        <dbReference type="RuleBase" id="RU000393"/>
    </source>
</evidence>
<dbReference type="PANTHER" id="PTHR10003">
    <property type="entry name" value="SUPEROXIDE DISMUTASE CU-ZN -RELATED"/>
    <property type="match status" value="1"/>
</dbReference>
<dbReference type="RefSeq" id="WP_037484912.1">
    <property type="nucleotide sequence ID" value="NZ_AZRA01000109.1"/>
</dbReference>
<dbReference type="EC" id="1.15.1.1" evidence="2"/>
<accession>A0A059KHI2</accession>
<dbReference type="PROSITE" id="PS00087">
    <property type="entry name" value="SOD_CU_ZN_1"/>
    <property type="match status" value="1"/>
</dbReference>
<keyword evidence="7" id="KW-1185">Reference proteome</keyword>
<feature type="region of interest" description="Disordered" evidence="3">
    <location>
        <begin position="100"/>
        <end position="133"/>
    </location>
</feature>
<evidence type="ECO:0000313" key="7">
    <source>
        <dbReference type="Proteomes" id="UP000026714"/>
    </source>
</evidence>
<sequence length="192" mass="19568">MTLFHLPKLIATAAAALALGGCAGMMGHGGHGHHSGMHDMHKGPMAMAKLEATRGNAVSGTVMFHEHGDHVMVHAKLSGLKPNGEHGFHVHEKGDCSSGDGMSTGGHFNPTGKPHGPQDGDHHAGDMPSLKADANGQADVTFHLSGVTLKDGPTSLIGKGVIVHVGPDDYKTQPTGNSGARIACGVIAQGGH</sequence>
<evidence type="ECO:0000259" key="5">
    <source>
        <dbReference type="Pfam" id="PF00080"/>
    </source>
</evidence>